<dbReference type="GO" id="GO:0000428">
    <property type="term" value="C:DNA-directed RNA polymerase complex"/>
    <property type="evidence" value="ECO:0007669"/>
    <property type="project" value="UniProtKB-KW"/>
</dbReference>
<keyword evidence="3" id="KW-0731">Sigma factor</keyword>
<dbReference type="InterPro" id="IPR013249">
    <property type="entry name" value="RNA_pol_sigma70_r4_t2"/>
</dbReference>
<dbReference type="InterPro" id="IPR036388">
    <property type="entry name" value="WH-like_DNA-bd_sf"/>
</dbReference>
<dbReference type="Pfam" id="PF08281">
    <property type="entry name" value="Sigma70_r4_2"/>
    <property type="match status" value="1"/>
</dbReference>
<protein>
    <submittedName>
        <fullName evidence="7">DNA-directed RNA polymerase specialized sigma subunit, sigma24 family</fullName>
    </submittedName>
</protein>
<evidence type="ECO:0000256" key="2">
    <source>
        <dbReference type="ARBA" id="ARBA00023015"/>
    </source>
</evidence>
<dbReference type="GO" id="GO:0006352">
    <property type="term" value="P:DNA-templated transcription initiation"/>
    <property type="evidence" value="ECO:0007669"/>
    <property type="project" value="InterPro"/>
</dbReference>
<gene>
    <name evidence="7" type="ORF">SAMN05421637_1379</name>
</gene>
<name>A0A1H6XGB0_9MICO</name>
<organism evidence="7 8">
    <name type="scientific">Demequina mangrovi</name>
    <dbReference type="NCBI Taxonomy" id="1043493"/>
    <lineage>
        <taxon>Bacteria</taxon>
        <taxon>Bacillati</taxon>
        <taxon>Actinomycetota</taxon>
        <taxon>Actinomycetes</taxon>
        <taxon>Micrococcales</taxon>
        <taxon>Demequinaceae</taxon>
        <taxon>Demequina</taxon>
    </lineage>
</organism>
<dbReference type="GO" id="GO:0003677">
    <property type="term" value="F:DNA binding"/>
    <property type="evidence" value="ECO:0007669"/>
    <property type="project" value="InterPro"/>
</dbReference>
<dbReference type="GO" id="GO:0016987">
    <property type="term" value="F:sigma factor activity"/>
    <property type="evidence" value="ECO:0007669"/>
    <property type="project" value="UniProtKB-KW"/>
</dbReference>
<evidence type="ECO:0000313" key="8">
    <source>
        <dbReference type="Proteomes" id="UP000183315"/>
    </source>
</evidence>
<dbReference type="AlphaFoldDB" id="A0A1H6XGB0"/>
<dbReference type="RefSeq" id="WP_052405714.1">
    <property type="nucleotide sequence ID" value="NZ_BBLU01000005.1"/>
</dbReference>
<accession>A0A1H6XGB0</accession>
<keyword evidence="2" id="KW-0805">Transcription regulation</keyword>
<keyword evidence="4" id="KW-0804">Transcription</keyword>
<dbReference type="SUPFAM" id="SSF88659">
    <property type="entry name" value="Sigma3 and sigma4 domains of RNA polymerase sigma factors"/>
    <property type="match status" value="1"/>
</dbReference>
<evidence type="ECO:0000256" key="1">
    <source>
        <dbReference type="ARBA" id="ARBA00010641"/>
    </source>
</evidence>
<evidence type="ECO:0000256" key="4">
    <source>
        <dbReference type="ARBA" id="ARBA00023163"/>
    </source>
</evidence>
<dbReference type="OrthoDB" id="5145067at2"/>
<dbReference type="EMBL" id="FNZI01000002">
    <property type="protein sequence ID" value="SEJ26574.1"/>
    <property type="molecule type" value="Genomic_DNA"/>
</dbReference>
<dbReference type="InterPro" id="IPR013324">
    <property type="entry name" value="RNA_pol_sigma_r3/r4-like"/>
</dbReference>
<keyword evidence="8" id="KW-1185">Reference proteome</keyword>
<evidence type="ECO:0000313" key="7">
    <source>
        <dbReference type="EMBL" id="SEJ26574.1"/>
    </source>
</evidence>
<feature type="region of interest" description="Disordered" evidence="5">
    <location>
        <begin position="70"/>
        <end position="90"/>
    </location>
</feature>
<reference evidence="8" key="1">
    <citation type="submission" date="2016-10" db="EMBL/GenBank/DDBJ databases">
        <authorList>
            <person name="Varghese N."/>
        </authorList>
    </citation>
    <scope>NUCLEOTIDE SEQUENCE [LARGE SCALE GENOMIC DNA]</scope>
    <source>
        <strain evidence="8">DSM 24868</strain>
    </source>
</reference>
<evidence type="ECO:0000259" key="6">
    <source>
        <dbReference type="Pfam" id="PF08281"/>
    </source>
</evidence>
<sequence>MSHWERVLEATTHARAAELFAYAHTLTGDDAIAAAVVEDALAAVFGRRAYPRTVDEAWTLLQHAMRRAAVRAHPTPSAPTSEAADEDDDLPADLRTLPVRERALLAMRYVDGLAVPAIAHETGLATHAVEDALTRAVESLSDTHPELRLSVRDALEGGTLAQDVVVIGAA</sequence>
<keyword evidence="7" id="KW-0240">DNA-directed RNA polymerase</keyword>
<dbReference type="Proteomes" id="UP000183315">
    <property type="component" value="Unassembled WGS sequence"/>
</dbReference>
<comment type="similarity">
    <text evidence="1">Belongs to the sigma-70 factor family. ECF subfamily.</text>
</comment>
<proteinExistence type="inferred from homology"/>
<dbReference type="Gene3D" id="1.10.10.10">
    <property type="entry name" value="Winged helix-like DNA-binding domain superfamily/Winged helix DNA-binding domain"/>
    <property type="match status" value="1"/>
</dbReference>
<evidence type="ECO:0000256" key="3">
    <source>
        <dbReference type="ARBA" id="ARBA00023082"/>
    </source>
</evidence>
<dbReference type="STRING" id="1043493.SAMN05421637_1379"/>
<feature type="domain" description="RNA polymerase sigma factor 70 region 4 type 2" evidence="6">
    <location>
        <begin position="94"/>
        <end position="140"/>
    </location>
</feature>
<evidence type="ECO:0000256" key="5">
    <source>
        <dbReference type="SAM" id="MobiDB-lite"/>
    </source>
</evidence>